<dbReference type="AlphaFoldDB" id="A0A2M6W6E8"/>
<gene>
    <name evidence="1" type="ORF">COU29_01110</name>
</gene>
<sequence length="192" mass="21710">MKRVIIVHGWDGYPAEGIFPYLKKELENRGYEVQTPFMPNPLEPTVNEWVSFLDKIVDQPDTNTILFGHSIGSQTILRYLETLPENSKIGGAVLLAPWVNLTDNAFEDEQDKTIAKPWLNTPLDWNKIKTHTDNFTAIFSDNDSLVPISDSKIFKNKLNAKIIIEHNKGHFSGSDEITELSAALESILEISK</sequence>
<dbReference type="Pfam" id="PF06821">
    <property type="entry name" value="Ser_hydrolase"/>
    <property type="match status" value="1"/>
</dbReference>
<evidence type="ECO:0000313" key="1">
    <source>
        <dbReference type="EMBL" id="PIT88372.1"/>
    </source>
</evidence>
<dbReference type="SUPFAM" id="SSF53474">
    <property type="entry name" value="alpha/beta-Hydrolases"/>
    <property type="match status" value="1"/>
</dbReference>
<evidence type="ECO:0008006" key="3">
    <source>
        <dbReference type="Google" id="ProtNLM"/>
    </source>
</evidence>
<dbReference type="EMBL" id="PFBV01000003">
    <property type="protein sequence ID" value="PIT88372.1"/>
    <property type="molecule type" value="Genomic_DNA"/>
</dbReference>
<accession>A0A2M6W6E8</accession>
<evidence type="ECO:0000313" key="2">
    <source>
        <dbReference type="Proteomes" id="UP000231426"/>
    </source>
</evidence>
<dbReference type="Proteomes" id="UP000231426">
    <property type="component" value="Unassembled WGS sequence"/>
</dbReference>
<dbReference type="Gene3D" id="3.40.50.1820">
    <property type="entry name" value="alpha/beta hydrolase"/>
    <property type="match status" value="1"/>
</dbReference>
<dbReference type="PANTHER" id="PTHR15394">
    <property type="entry name" value="SERINE HYDROLASE RBBP9"/>
    <property type="match status" value="1"/>
</dbReference>
<reference evidence="2" key="1">
    <citation type="submission" date="2017-09" db="EMBL/GenBank/DDBJ databases">
        <title>Depth-based differentiation of microbial function through sediment-hosted aquifers and enrichment of novel symbionts in the deep terrestrial subsurface.</title>
        <authorList>
            <person name="Probst A.J."/>
            <person name="Ladd B."/>
            <person name="Jarett J.K."/>
            <person name="Geller-Mcgrath D.E."/>
            <person name="Sieber C.M.K."/>
            <person name="Emerson J.B."/>
            <person name="Anantharaman K."/>
            <person name="Thomas B.C."/>
            <person name="Malmstrom R."/>
            <person name="Stieglmeier M."/>
            <person name="Klingl A."/>
            <person name="Woyke T."/>
            <person name="Ryan C.M."/>
            <person name="Banfield J.F."/>
        </authorList>
    </citation>
    <scope>NUCLEOTIDE SEQUENCE [LARGE SCALE GENOMIC DNA]</scope>
</reference>
<organism evidence="1 2">
    <name type="scientific">Candidatus Magasanikbacteria bacterium CG10_big_fil_rev_8_21_14_0_10_36_32</name>
    <dbReference type="NCBI Taxonomy" id="1974646"/>
    <lineage>
        <taxon>Bacteria</taxon>
        <taxon>Candidatus Magasanikiibacteriota</taxon>
    </lineage>
</organism>
<comment type="caution">
    <text evidence="1">The sequence shown here is derived from an EMBL/GenBank/DDBJ whole genome shotgun (WGS) entry which is preliminary data.</text>
</comment>
<dbReference type="GO" id="GO:0016787">
    <property type="term" value="F:hydrolase activity"/>
    <property type="evidence" value="ECO:0007669"/>
    <property type="project" value="InterPro"/>
</dbReference>
<dbReference type="InterPro" id="IPR010662">
    <property type="entry name" value="RBBP9/YdeN"/>
</dbReference>
<dbReference type="PANTHER" id="PTHR15394:SF3">
    <property type="entry name" value="SERINE HYDROLASE RBBP9"/>
    <property type="match status" value="1"/>
</dbReference>
<proteinExistence type="predicted"/>
<name>A0A2M6W6E8_9BACT</name>
<dbReference type="InterPro" id="IPR029058">
    <property type="entry name" value="AB_hydrolase_fold"/>
</dbReference>
<protein>
    <recommendedName>
        <fullName evidence="3">Serine hydrolase family protein</fullName>
    </recommendedName>
</protein>